<feature type="compositionally biased region" description="Low complexity" evidence="5">
    <location>
        <begin position="214"/>
        <end position="228"/>
    </location>
</feature>
<gene>
    <name evidence="6" type="ORF">BGZ97_000386</name>
</gene>
<dbReference type="GO" id="GO:0006260">
    <property type="term" value="P:DNA replication"/>
    <property type="evidence" value="ECO:0007669"/>
    <property type="project" value="UniProtKB-KW"/>
</dbReference>
<dbReference type="InterPro" id="IPR012340">
    <property type="entry name" value="NA-bd_OB-fold"/>
</dbReference>
<reference evidence="6" key="1">
    <citation type="journal article" date="2020" name="Fungal Divers.">
        <title>Resolving the Mortierellaceae phylogeny through synthesis of multi-gene phylogenetics and phylogenomics.</title>
        <authorList>
            <person name="Vandepol N."/>
            <person name="Liber J."/>
            <person name="Desiro A."/>
            <person name="Na H."/>
            <person name="Kennedy M."/>
            <person name="Barry K."/>
            <person name="Grigoriev I.V."/>
            <person name="Miller A.N."/>
            <person name="O'Donnell K."/>
            <person name="Stajich J.E."/>
            <person name="Bonito G."/>
        </authorList>
    </citation>
    <scope>NUCLEOTIDE SEQUENCE</scope>
    <source>
        <strain evidence="6">NVP60</strain>
    </source>
</reference>
<evidence type="ECO:0000256" key="1">
    <source>
        <dbReference type="ARBA" id="ARBA00022598"/>
    </source>
</evidence>
<dbReference type="InterPro" id="IPR050326">
    <property type="entry name" value="NAD_dep_DNA_ligaseB"/>
</dbReference>
<evidence type="ECO:0000256" key="2">
    <source>
        <dbReference type="ARBA" id="ARBA00022705"/>
    </source>
</evidence>
<evidence type="ECO:0000256" key="5">
    <source>
        <dbReference type="SAM" id="MobiDB-lite"/>
    </source>
</evidence>
<proteinExistence type="predicted"/>
<feature type="region of interest" description="Disordered" evidence="5">
    <location>
        <begin position="357"/>
        <end position="384"/>
    </location>
</feature>
<evidence type="ECO:0000256" key="4">
    <source>
        <dbReference type="ARBA" id="ARBA00023204"/>
    </source>
</evidence>
<feature type="compositionally biased region" description="Polar residues" evidence="5">
    <location>
        <begin position="81"/>
        <end position="95"/>
    </location>
</feature>
<dbReference type="EMBL" id="JAAAIN010001068">
    <property type="protein sequence ID" value="KAG0307462.1"/>
    <property type="molecule type" value="Genomic_DNA"/>
</dbReference>
<feature type="compositionally biased region" description="Basic and acidic residues" evidence="5">
    <location>
        <begin position="764"/>
        <end position="783"/>
    </location>
</feature>
<feature type="compositionally biased region" description="Low complexity" evidence="5">
    <location>
        <begin position="369"/>
        <end position="380"/>
    </location>
</feature>
<organism evidence="6 7">
    <name type="scientific">Linnemannia gamsii</name>
    <dbReference type="NCBI Taxonomy" id="64522"/>
    <lineage>
        <taxon>Eukaryota</taxon>
        <taxon>Fungi</taxon>
        <taxon>Fungi incertae sedis</taxon>
        <taxon>Mucoromycota</taxon>
        <taxon>Mortierellomycotina</taxon>
        <taxon>Mortierellomycetes</taxon>
        <taxon>Mortierellales</taxon>
        <taxon>Mortierellaceae</taxon>
        <taxon>Linnemannia</taxon>
    </lineage>
</organism>
<feature type="region of interest" description="Disordered" evidence="5">
    <location>
        <begin position="29"/>
        <end position="108"/>
    </location>
</feature>
<keyword evidence="1" id="KW-0436">Ligase</keyword>
<dbReference type="Proteomes" id="UP000823405">
    <property type="component" value="Unassembled WGS sequence"/>
</dbReference>
<keyword evidence="4" id="KW-0234">DNA repair</keyword>
<evidence type="ECO:0000256" key="3">
    <source>
        <dbReference type="ARBA" id="ARBA00022763"/>
    </source>
</evidence>
<name>A0A9P6UK30_9FUNG</name>
<sequence>MVLLKGSPLVTFNINYTNVFRRNPNFQRPQASCRSLSASATSAASVKKKAPPPPNESTIKQSSSPAPAPAPAPTRKKASNKKPSLTTNTQPSASSKPDKIPDFKFSKTKPRKDLDGLQILLDKLVSTNATISKRDILTQHPEQAPLLAWIYDPQRQFYVRPANIIKYAQRWAKQQDEALAAFKAAVLGGSSILDSGAGPGSLPPKEHPLDKDMSTSTTTPTSSSTKSKAVQATGQEFDTLSSLLGALSSRSIVGHASLDAILSFMDQYCGPGSGSSFEPLDSISTPNGSYSRAMATLLSTSRSKLLLKILDKNLKAGCGIGLIREAFPTLLPGFHVALGKHMPLESARELFEQKSLAEKQTKGKKSTKKTTTTTTTTTTTSDRTPSISVDAEWLGSRKLDGVRCLVWIDRQTGNITTLSRSGREFEGTSKIQDSFRSIIRMGRQGDEEGRGWDEFFRQALGLQGKERIALPEALVLDGEMCVFMAEPVKEQSTSSSSSQSSPSSPVIVGLLDEDGLGREQFTKAITFVTTGAIENSIDKDDDDDDVLSKDKTSTLPADKEFKDREGVRPLLDRIGGVTQALMQSKGIQDSGVLVKVLSQTKVESFEQLQKMVAQGVERGWEGVVLRKNVGYEGRRSRNLLKFKEFQEAEFVVEEATLGTMRLPLNGKFEERYVLTSVTVVHRGNRVGVGSGFTAEERIRFAKDPSLIIGKTITVKYFEESKTYSSSSTGSSGSGGSDDEALSGNDRVYRSPSRVRSATSSIKQRIADDVNDKDGGGDEDKGDGGDAVWSLRFPIVKAIYGEGPREL</sequence>
<comment type="caution">
    <text evidence="6">The sequence shown here is derived from an EMBL/GenBank/DDBJ whole genome shotgun (WGS) entry which is preliminary data.</text>
</comment>
<dbReference type="GO" id="GO:0016874">
    <property type="term" value="F:ligase activity"/>
    <property type="evidence" value="ECO:0007669"/>
    <property type="project" value="UniProtKB-KW"/>
</dbReference>
<evidence type="ECO:0000313" key="6">
    <source>
        <dbReference type="EMBL" id="KAG0307462.1"/>
    </source>
</evidence>
<dbReference type="Gene3D" id="3.30.1490.70">
    <property type="match status" value="1"/>
</dbReference>
<feature type="compositionally biased region" description="Polar residues" evidence="5">
    <location>
        <begin position="753"/>
        <end position="762"/>
    </location>
</feature>
<dbReference type="PANTHER" id="PTHR47810:SF1">
    <property type="entry name" value="DNA LIGASE B"/>
    <property type="match status" value="1"/>
</dbReference>
<protein>
    <recommendedName>
        <fullName evidence="8">ATP-dependent DNA ligase family profile domain-containing protein</fullName>
    </recommendedName>
</protein>
<keyword evidence="2" id="KW-0235">DNA replication</keyword>
<feature type="compositionally biased region" description="Basic and acidic residues" evidence="5">
    <location>
        <begin position="204"/>
        <end position="213"/>
    </location>
</feature>
<accession>A0A9P6UK30</accession>
<dbReference type="Gene3D" id="3.30.470.30">
    <property type="entry name" value="DNA ligase/mRNA capping enzyme"/>
    <property type="match status" value="1"/>
</dbReference>
<keyword evidence="3" id="KW-0227">DNA damage</keyword>
<dbReference type="AlphaFoldDB" id="A0A9P6UK30"/>
<dbReference type="PANTHER" id="PTHR47810">
    <property type="entry name" value="DNA LIGASE"/>
    <property type="match status" value="1"/>
</dbReference>
<feature type="region of interest" description="Disordered" evidence="5">
    <location>
        <begin position="722"/>
        <end position="786"/>
    </location>
</feature>
<dbReference type="OrthoDB" id="411785at2759"/>
<dbReference type="SUPFAM" id="SSF50249">
    <property type="entry name" value="Nucleic acid-binding proteins"/>
    <property type="match status" value="1"/>
</dbReference>
<dbReference type="SUPFAM" id="SSF56091">
    <property type="entry name" value="DNA ligase/mRNA capping enzyme, catalytic domain"/>
    <property type="match status" value="1"/>
</dbReference>
<evidence type="ECO:0008006" key="8">
    <source>
        <dbReference type="Google" id="ProtNLM"/>
    </source>
</evidence>
<evidence type="ECO:0000313" key="7">
    <source>
        <dbReference type="Proteomes" id="UP000823405"/>
    </source>
</evidence>
<keyword evidence="7" id="KW-1185">Reference proteome</keyword>
<feature type="compositionally biased region" description="Basic and acidic residues" evidence="5">
    <location>
        <begin position="96"/>
        <end position="108"/>
    </location>
</feature>
<feature type="region of interest" description="Disordered" evidence="5">
    <location>
        <begin position="196"/>
        <end position="231"/>
    </location>
</feature>
<dbReference type="Gene3D" id="2.40.50.140">
    <property type="entry name" value="Nucleic acid-binding proteins"/>
    <property type="match status" value="1"/>
</dbReference>
<dbReference type="GO" id="GO:0006281">
    <property type="term" value="P:DNA repair"/>
    <property type="evidence" value="ECO:0007669"/>
    <property type="project" value="UniProtKB-KW"/>
</dbReference>
<feature type="compositionally biased region" description="Low complexity" evidence="5">
    <location>
        <begin position="31"/>
        <end position="45"/>
    </location>
</feature>